<dbReference type="PROSITE" id="PS50093">
    <property type="entry name" value="PKD"/>
    <property type="match status" value="8"/>
</dbReference>
<protein>
    <recommendedName>
        <fullName evidence="6">PKD domain-containing protein</fullName>
    </recommendedName>
</protein>
<keyword evidence="5" id="KW-0472">Membrane</keyword>
<dbReference type="InterPro" id="IPR022409">
    <property type="entry name" value="PKD/Chitinase_dom"/>
</dbReference>
<keyword evidence="3" id="KW-0677">Repeat</keyword>
<comment type="subcellular location">
    <subcellularLocation>
        <location evidence="1">Membrane</location>
        <topology evidence="1">Multi-pass membrane protein</topology>
    </subcellularLocation>
</comment>
<feature type="domain" description="PKD" evidence="6">
    <location>
        <begin position="456"/>
        <end position="509"/>
    </location>
</feature>
<evidence type="ECO:0000256" key="2">
    <source>
        <dbReference type="ARBA" id="ARBA00022692"/>
    </source>
</evidence>
<evidence type="ECO:0000313" key="7">
    <source>
        <dbReference type="EMBL" id="OGC81947.1"/>
    </source>
</evidence>
<dbReference type="Proteomes" id="UP000177614">
    <property type="component" value="Unassembled WGS sequence"/>
</dbReference>
<gene>
    <name evidence="7" type="ORF">A2V81_03675</name>
</gene>
<name>A0A1F4XJT4_9BACT</name>
<proteinExistence type="predicted"/>
<dbReference type="GO" id="GO:0006816">
    <property type="term" value="P:calcium ion transport"/>
    <property type="evidence" value="ECO:0007669"/>
    <property type="project" value="TreeGrafter"/>
</dbReference>
<keyword evidence="4" id="KW-1133">Transmembrane helix</keyword>
<feature type="domain" description="PKD" evidence="6">
    <location>
        <begin position="896"/>
        <end position="963"/>
    </location>
</feature>
<dbReference type="PANTHER" id="PTHR46730:SF4">
    <property type="entry name" value="POLYCYSTIC KIDNEY DISEASE PROTEIN 1-LIKE 1"/>
    <property type="match status" value="1"/>
</dbReference>
<feature type="domain" description="PKD" evidence="6">
    <location>
        <begin position="609"/>
        <end position="703"/>
    </location>
</feature>
<comment type="caution">
    <text evidence="7">The sequence shown here is derived from an EMBL/GenBank/DDBJ whole genome shotgun (WGS) entry which is preliminary data.</text>
</comment>
<dbReference type="AlphaFoldDB" id="A0A1F4XJT4"/>
<evidence type="ECO:0000256" key="4">
    <source>
        <dbReference type="ARBA" id="ARBA00022989"/>
    </source>
</evidence>
<dbReference type="GO" id="GO:0005886">
    <property type="term" value="C:plasma membrane"/>
    <property type="evidence" value="ECO:0007669"/>
    <property type="project" value="TreeGrafter"/>
</dbReference>
<dbReference type="SMART" id="SM00089">
    <property type="entry name" value="PKD"/>
    <property type="match status" value="8"/>
</dbReference>
<sequence>MAATTDVEVPTLITPGGQITAVPSPTGTVQPTAVPNTDLSLRQQLTYVRSNMDIQSQWFLYISNYLQQVADYILQVEPEKTDVSRLIATYGAALKKLSDDMNARQQVIPIESAIILSGFGLHILAESMVYASTALSEVKGTGPYFFPSMSLIGESLQRVGDNVMAIGGLAAVNNGNIDVTEYQKQMEAAVFLYTSLQSLFINRERAVQVKANLRSNQASKATNSTFQVINFDASGSQDAVGTIPNPSGYFWDFGDGLFAVGPFVSHTYTRAGTYLVKLMVQGPSGFSAATAEVKIVPVYPVSVIVTDQDSVLGPVPEEILLTANQPITLSGAASYDPSAQGKLKLTWDFGDGKQDTGQDNEVVTHAYGVPGDYELVLRAENGQLAGVAKKKIKVLSAPPDVKLQIRSATQTTWSNPDKTFFTQNIFAPTAFDFTAEDSVGALVPGFNARTQLVQAEWDFGDGTVSVIQDQNQLSAKEKVTHTYENPGTYTVTLRITDEAQNFGQVTKTMILNDSNTPTADFDFQADEMLTTASKVRFDATASSSPQGSVSKYDWRVTSAANEVVKVSNEKIFTYSFPKPGRYEVSLQVTTSLGTVSGRVSHRFFVESSPPLAAFDFSYDPYVPNKITFDATASSDPDTNDVLSFSWDFDGDNIFDLSSSRDPEVTRTLDKVGNNLVTLRVTDAAGLTSDVSRMVPVTSLLVSTMQIQEGSQAIGVAPLQVNLVGGGFRSLTTRVDTNTITSFEWDFGDGSEIVRSTSISQGVEVQSHTYTEPGRYLATLKVADREGEEAISAYPIHVGDGSGPIASVFFTPSYPLTGSLATLFNFDGSKSINTEGSTTDLDFSWDFGDGSPLASGATTTHQYKRQGTFTVTLTVTDTRAAKLNRVQVQAVVEDLPPTARFVMSPTFGKAPLTVQFDASSSNDPDGQISEYRFDFGDDQTVVSKQPKVAHIYKQPGTYKVELKVKGSQDVQVDSEPQTITVSP</sequence>
<dbReference type="InterPro" id="IPR035986">
    <property type="entry name" value="PKD_dom_sf"/>
</dbReference>
<evidence type="ECO:0000259" key="6">
    <source>
        <dbReference type="PROSITE" id="PS50093"/>
    </source>
</evidence>
<dbReference type="Pfam" id="PF18911">
    <property type="entry name" value="PKD_4"/>
    <property type="match status" value="8"/>
</dbReference>
<feature type="domain" description="PKD" evidence="6">
    <location>
        <begin position="322"/>
        <end position="381"/>
    </location>
</feature>
<evidence type="ECO:0000256" key="5">
    <source>
        <dbReference type="ARBA" id="ARBA00023136"/>
    </source>
</evidence>
<feature type="domain" description="PKD" evidence="6">
    <location>
        <begin position="534"/>
        <end position="596"/>
    </location>
</feature>
<dbReference type="EMBL" id="MEWR01000014">
    <property type="protein sequence ID" value="OGC81947.1"/>
    <property type="molecule type" value="Genomic_DNA"/>
</dbReference>
<dbReference type="Gene3D" id="2.60.40.10">
    <property type="entry name" value="Immunoglobulins"/>
    <property type="match status" value="8"/>
</dbReference>
<evidence type="ECO:0000256" key="3">
    <source>
        <dbReference type="ARBA" id="ARBA00022737"/>
    </source>
</evidence>
<feature type="domain" description="PKD" evidence="6">
    <location>
        <begin position="740"/>
        <end position="797"/>
    </location>
</feature>
<reference evidence="7 8" key="1">
    <citation type="journal article" date="2016" name="Nat. Commun.">
        <title>Thousands of microbial genomes shed light on interconnected biogeochemical processes in an aquifer system.</title>
        <authorList>
            <person name="Anantharaman K."/>
            <person name="Brown C.T."/>
            <person name="Hug L.A."/>
            <person name="Sharon I."/>
            <person name="Castelle C.J."/>
            <person name="Probst A.J."/>
            <person name="Thomas B.C."/>
            <person name="Singh A."/>
            <person name="Wilkins M.J."/>
            <person name="Karaoz U."/>
            <person name="Brodie E.L."/>
            <person name="Williams K.H."/>
            <person name="Hubbard S.S."/>
            <person name="Banfield J.F."/>
        </authorList>
    </citation>
    <scope>NUCLEOTIDE SEQUENCE [LARGE SCALE GENOMIC DNA]</scope>
</reference>
<feature type="domain" description="PKD" evidence="6">
    <location>
        <begin position="245"/>
        <end position="295"/>
    </location>
</feature>
<dbReference type="SUPFAM" id="SSF49299">
    <property type="entry name" value="PKD domain"/>
    <property type="match status" value="8"/>
</dbReference>
<feature type="domain" description="PKD" evidence="6">
    <location>
        <begin position="830"/>
        <end position="877"/>
    </location>
</feature>
<dbReference type="PANTHER" id="PTHR46730">
    <property type="entry name" value="POLYCYSTIN-1"/>
    <property type="match status" value="1"/>
</dbReference>
<organism evidence="7 8">
    <name type="scientific">Candidatus Abawacabacteria bacterium RBG_16_42_10</name>
    <dbReference type="NCBI Taxonomy" id="1817814"/>
    <lineage>
        <taxon>Bacteria</taxon>
        <taxon>Candidatus Abawacaibacteriota</taxon>
    </lineage>
</organism>
<dbReference type="STRING" id="1817814.A2V81_03675"/>
<evidence type="ECO:0000313" key="8">
    <source>
        <dbReference type="Proteomes" id="UP000177614"/>
    </source>
</evidence>
<dbReference type="InterPro" id="IPR013783">
    <property type="entry name" value="Ig-like_fold"/>
</dbReference>
<dbReference type="GO" id="GO:0005261">
    <property type="term" value="F:monoatomic cation channel activity"/>
    <property type="evidence" value="ECO:0007669"/>
    <property type="project" value="TreeGrafter"/>
</dbReference>
<dbReference type="CDD" id="cd00146">
    <property type="entry name" value="PKD"/>
    <property type="match status" value="8"/>
</dbReference>
<evidence type="ECO:0000256" key="1">
    <source>
        <dbReference type="ARBA" id="ARBA00004141"/>
    </source>
</evidence>
<accession>A0A1F4XJT4</accession>
<dbReference type="InterPro" id="IPR000601">
    <property type="entry name" value="PKD_dom"/>
</dbReference>
<keyword evidence="2" id="KW-0812">Transmembrane</keyword>